<sequence>MKHATTRILFSYWDKLRGERMAPERGEIEPGAIRHVLADTFILEVAAHGTVTFRLAGTRLCALFGSELKYRRLASLWGGADQLEIARLVNVVLDESAGVVGGVTGTTVGGETIELELLLLPLRHHGKSHARVLGALSPQVVPTWLGFDRIGMLSTTSQRIIWPAGREPDGAPLGADVDTRPHRLNLVILPGGRH</sequence>
<accession>A0ABT7AJ43</accession>
<dbReference type="RefSeq" id="WP_283741393.1">
    <property type="nucleotide sequence ID" value="NZ_JASJEV010000009.1"/>
</dbReference>
<proteinExistence type="predicted"/>
<name>A0ABT7AJ43_9HYPH</name>
<comment type="caution">
    <text evidence="1">The sequence shown here is derived from an EMBL/GenBank/DDBJ whole genome shotgun (WGS) entry which is preliminary data.</text>
</comment>
<organism evidence="1 2">
    <name type="scientific">Chelatococcus albus</name>
    <dbReference type="NCBI Taxonomy" id="3047466"/>
    <lineage>
        <taxon>Bacteria</taxon>
        <taxon>Pseudomonadati</taxon>
        <taxon>Pseudomonadota</taxon>
        <taxon>Alphaproteobacteria</taxon>
        <taxon>Hyphomicrobiales</taxon>
        <taxon>Chelatococcaceae</taxon>
        <taxon>Chelatococcus</taxon>
    </lineage>
</organism>
<evidence type="ECO:0000313" key="1">
    <source>
        <dbReference type="EMBL" id="MDJ1159391.1"/>
    </source>
</evidence>
<dbReference type="Pfam" id="PF07310">
    <property type="entry name" value="PAS_5"/>
    <property type="match status" value="1"/>
</dbReference>
<gene>
    <name evidence="1" type="ORF">QNA08_14225</name>
</gene>
<protein>
    <submittedName>
        <fullName evidence="1">PAS domain-containing protein</fullName>
    </submittedName>
</protein>
<evidence type="ECO:0000313" key="2">
    <source>
        <dbReference type="Proteomes" id="UP001321492"/>
    </source>
</evidence>
<keyword evidence="2" id="KW-1185">Reference proteome</keyword>
<dbReference type="PIRSF" id="PIRSF031878">
    <property type="entry name" value="UCP031878"/>
    <property type="match status" value="1"/>
</dbReference>
<dbReference type="InterPro" id="IPR009922">
    <property type="entry name" value="DUF1457"/>
</dbReference>
<dbReference type="EMBL" id="JASJEV010000009">
    <property type="protein sequence ID" value="MDJ1159391.1"/>
    <property type="molecule type" value="Genomic_DNA"/>
</dbReference>
<dbReference type="Proteomes" id="UP001321492">
    <property type="component" value="Unassembled WGS sequence"/>
</dbReference>
<reference evidence="1 2" key="1">
    <citation type="submission" date="2023-05" db="EMBL/GenBank/DDBJ databases">
        <title>Chelatococcus sp. nov., a moderately thermophilic bacterium isolated from hot spring microbial mat.</title>
        <authorList>
            <person name="Hu C.-J."/>
            <person name="Li W.-J."/>
        </authorList>
    </citation>
    <scope>NUCLEOTIDE SEQUENCE [LARGE SCALE GENOMIC DNA]</scope>
    <source>
        <strain evidence="1 2">SYSU G07232</strain>
    </source>
</reference>